<dbReference type="AlphaFoldDB" id="A0A4R3Y4T4"/>
<protein>
    <submittedName>
        <fullName evidence="2">Putative secreted protein</fullName>
    </submittedName>
</protein>
<feature type="signal peptide" evidence="1">
    <location>
        <begin position="1"/>
        <end position="31"/>
    </location>
</feature>
<sequence length="218" mass="22515">MIDAQIKRCCLPKMKYLVMAIVLLGSTSANAAIVDQVAGLTTFVTTGADMTGMTVHAYFENGIDQLQAWSSYGGTSGGVAGTSWGLSVTGDTYVNEWSFTNTTGSKLTKLELDGTNGSTVFDTDFGGLVGTSNSSFGGDFWSVTSGYTYSYANAVGIGGAAPVGDIYHKLNVNFASGIAGNWTFAQDTDTVSAVPVPAAVWLLGSGLLGMAGFARKSS</sequence>
<dbReference type="Proteomes" id="UP000295367">
    <property type="component" value="Unassembled WGS sequence"/>
</dbReference>
<evidence type="ECO:0000256" key="1">
    <source>
        <dbReference type="SAM" id="SignalP"/>
    </source>
</evidence>
<feature type="chain" id="PRO_5020989964" evidence="1">
    <location>
        <begin position="32"/>
        <end position="218"/>
    </location>
</feature>
<comment type="caution">
    <text evidence="2">The sequence shown here is derived from an EMBL/GenBank/DDBJ whole genome shotgun (WGS) entry which is preliminary data.</text>
</comment>
<dbReference type="EMBL" id="SMCO01000006">
    <property type="protein sequence ID" value="TCV86727.1"/>
    <property type="molecule type" value="Genomic_DNA"/>
</dbReference>
<dbReference type="NCBIfam" id="TIGR03370">
    <property type="entry name" value="VPLPA-CTERM"/>
    <property type="match status" value="1"/>
</dbReference>
<name>A0A4R3Y4T4_9PROT</name>
<accession>A0A4R3Y4T4</accession>
<dbReference type="InterPro" id="IPR022472">
    <property type="entry name" value="VPLPA-CTERM"/>
</dbReference>
<dbReference type="RefSeq" id="WP_223248476.1">
    <property type="nucleotide sequence ID" value="NZ_BHVT01000076.1"/>
</dbReference>
<keyword evidence="3" id="KW-1185">Reference proteome</keyword>
<keyword evidence="1" id="KW-0732">Signal</keyword>
<evidence type="ECO:0000313" key="2">
    <source>
        <dbReference type="EMBL" id="TCV86727.1"/>
    </source>
</evidence>
<evidence type="ECO:0000313" key="3">
    <source>
        <dbReference type="Proteomes" id="UP000295367"/>
    </source>
</evidence>
<reference evidence="2 3" key="1">
    <citation type="submission" date="2019-03" db="EMBL/GenBank/DDBJ databases">
        <title>Genomic Encyclopedia of Type Strains, Phase IV (KMG-IV): sequencing the most valuable type-strain genomes for metagenomic binning, comparative biology and taxonomic classification.</title>
        <authorList>
            <person name="Goeker M."/>
        </authorList>
    </citation>
    <scope>NUCLEOTIDE SEQUENCE [LARGE SCALE GENOMIC DNA]</scope>
    <source>
        <strain evidence="2 3">DSM 100309</strain>
    </source>
</reference>
<proteinExistence type="predicted"/>
<organism evidence="2 3">
    <name type="scientific">Sulfurirhabdus autotrophica</name>
    <dbReference type="NCBI Taxonomy" id="1706046"/>
    <lineage>
        <taxon>Bacteria</taxon>
        <taxon>Pseudomonadati</taxon>
        <taxon>Pseudomonadota</taxon>
        <taxon>Betaproteobacteria</taxon>
        <taxon>Nitrosomonadales</taxon>
        <taxon>Sulfuricellaceae</taxon>
        <taxon>Sulfurirhabdus</taxon>
    </lineage>
</organism>
<gene>
    <name evidence="2" type="ORF">EDC63_10688</name>
</gene>